<reference evidence="2 3" key="1">
    <citation type="submission" date="2015-06" db="EMBL/GenBank/DDBJ databases">
        <title>Prevotella sp. 109, sp. nov., a novel member of the family Prevotellaceae isolated from human faeces.</title>
        <authorList>
            <person name="Shkoporov A.N."/>
            <person name="Chaplin A.V."/>
            <person name="Kafarskaia L.I."/>
            <person name="Efimov B.A."/>
        </authorList>
    </citation>
    <scope>NUCLEOTIDE SEQUENCE [LARGE SCALE GENOMIC DNA]</scope>
    <source>
        <strain evidence="2 3">109</strain>
    </source>
</reference>
<proteinExistence type="inferred from homology"/>
<comment type="caution">
    <text evidence="2">The sequence shown here is derived from an EMBL/GenBank/DDBJ whole genome shotgun (WGS) entry which is preliminary data.</text>
</comment>
<dbReference type="InterPro" id="IPR050179">
    <property type="entry name" value="Trans_hexapeptide_repeat"/>
</dbReference>
<evidence type="ECO:0008006" key="4">
    <source>
        <dbReference type="Google" id="ProtNLM"/>
    </source>
</evidence>
<dbReference type="AlphaFoldDB" id="A0A8E1QX29"/>
<dbReference type="RefSeq" id="WP_053399112.1">
    <property type="nucleotide sequence ID" value="NZ_LFQU01000037.1"/>
</dbReference>
<dbReference type="CDD" id="cd03349">
    <property type="entry name" value="LbH_XAT"/>
    <property type="match status" value="1"/>
</dbReference>
<sequence>MLGKIKNIFNYIHLKHKWKGKVLFNRNSRIHKISNFEGANKVCSNTYFEGYMGYGTYIGSDGFFIGKIGRFTSIAGKCCVILGKHPYKYPFATTSPMFFSLLKQNGNTYTDTQLYDEFKYAEPGYLVVVGSDCWIGHDVKIIEGVKIGDGAMVLAGAVVTKDVPPYAIVGGVPAKIIGYRFDEQTIQFLLKTRWWDNNIEWIKENWKLMTNIDLLKEYYRYNKIVNKNIL</sequence>
<dbReference type="PANTHER" id="PTHR43300:SF11">
    <property type="entry name" value="ACETYLTRANSFERASE RV3034C-RELATED"/>
    <property type="match status" value="1"/>
</dbReference>
<dbReference type="Proteomes" id="UP000036951">
    <property type="component" value="Unassembled WGS sequence"/>
</dbReference>
<dbReference type="EMBL" id="LFQU01000037">
    <property type="protein sequence ID" value="KOO67264.1"/>
    <property type="molecule type" value="Genomic_DNA"/>
</dbReference>
<organism evidence="2 3">
    <name type="scientific">Xylanibacter rarus</name>
    <dbReference type="NCBI Taxonomy" id="1676614"/>
    <lineage>
        <taxon>Bacteria</taxon>
        <taxon>Pseudomonadati</taxon>
        <taxon>Bacteroidota</taxon>
        <taxon>Bacteroidia</taxon>
        <taxon>Bacteroidales</taxon>
        <taxon>Prevotellaceae</taxon>
        <taxon>Xylanibacter</taxon>
    </lineage>
</organism>
<accession>A0A8E1QX29</accession>
<dbReference type="InterPro" id="IPR001451">
    <property type="entry name" value="Hexapep"/>
</dbReference>
<dbReference type="OrthoDB" id="9812571at2"/>
<protein>
    <recommendedName>
        <fullName evidence="4">Acetyltransferase</fullName>
    </recommendedName>
</protein>
<dbReference type="InterPro" id="IPR011004">
    <property type="entry name" value="Trimer_LpxA-like_sf"/>
</dbReference>
<name>A0A8E1QX29_9BACT</name>
<keyword evidence="3" id="KW-1185">Reference proteome</keyword>
<dbReference type="Gene3D" id="2.160.10.10">
    <property type="entry name" value="Hexapeptide repeat proteins"/>
    <property type="match status" value="1"/>
</dbReference>
<gene>
    <name evidence="2" type="ORF">ACU52_13090</name>
</gene>
<evidence type="ECO:0000313" key="3">
    <source>
        <dbReference type="Proteomes" id="UP000036951"/>
    </source>
</evidence>
<evidence type="ECO:0000256" key="1">
    <source>
        <dbReference type="ARBA" id="ARBA00007274"/>
    </source>
</evidence>
<dbReference type="SUPFAM" id="SSF51161">
    <property type="entry name" value="Trimeric LpxA-like enzymes"/>
    <property type="match status" value="1"/>
</dbReference>
<comment type="similarity">
    <text evidence="1">Belongs to the transferase hexapeptide repeat family.</text>
</comment>
<dbReference type="Pfam" id="PF00132">
    <property type="entry name" value="Hexapep"/>
    <property type="match status" value="1"/>
</dbReference>
<evidence type="ECO:0000313" key="2">
    <source>
        <dbReference type="EMBL" id="KOO67264.1"/>
    </source>
</evidence>
<dbReference type="PANTHER" id="PTHR43300">
    <property type="entry name" value="ACETYLTRANSFERASE"/>
    <property type="match status" value="1"/>
</dbReference>